<keyword evidence="3" id="KW-1185">Reference proteome</keyword>
<dbReference type="InterPro" id="IPR056695">
    <property type="entry name" value="DUF7793"/>
</dbReference>
<dbReference type="EMBL" id="BRVS01000015">
    <property type="protein sequence ID" value="GLB68327.1"/>
    <property type="molecule type" value="Genomic_DNA"/>
</dbReference>
<organism evidence="2 3">
    <name type="scientific">Arthrobacter mangrovi</name>
    <dbReference type="NCBI Taxonomy" id="2966350"/>
    <lineage>
        <taxon>Bacteria</taxon>
        <taxon>Bacillati</taxon>
        <taxon>Actinomycetota</taxon>
        <taxon>Actinomycetes</taxon>
        <taxon>Micrococcales</taxon>
        <taxon>Micrococcaceae</taxon>
        <taxon>Arthrobacter</taxon>
    </lineage>
</organism>
<dbReference type="Proteomes" id="UP001209654">
    <property type="component" value="Unassembled WGS sequence"/>
</dbReference>
<protein>
    <recommendedName>
        <fullName evidence="1">DUF7793 domain-containing protein</fullName>
    </recommendedName>
</protein>
<name>A0ABQ5MXB2_9MICC</name>
<accession>A0ABQ5MXB2</accession>
<dbReference type="Gene3D" id="3.40.970.30">
    <property type="entry name" value="yp_829618.1 like domains"/>
    <property type="match status" value="1"/>
</dbReference>
<sequence length="132" mass="14919">MHGEAATDRFVMVRDGSSLIRVEWQPRLDVTAEDAQNLLVRLDELSRNECCPMLVHLNGMSSLSRGAFRTFATRLNVSTLALIGPSRVDRLIAKYFVDVHGPRYPSRYFEEAKEARQWLTGPFAPGSPEPRT</sequence>
<evidence type="ECO:0000259" key="1">
    <source>
        <dbReference type="Pfam" id="PF25056"/>
    </source>
</evidence>
<evidence type="ECO:0000313" key="3">
    <source>
        <dbReference type="Proteomes" id="UP001209654"/>
    </source>
</evidence>
<dbReference type="RefSeq" id="WP_264796426.1">
    <property type="nucleotide sequence ID" value="NZ_BRVS01000015.1"/>
</dbReference>
<proteinExistence type="predicted"/>
<dbReference type="Gene3D" id="3.40.1680.10">
    <property type="entry name" value="yp_829618.1 domain like"/>
    <property type="match status" value="1"/>
</dbReference>
<gene>
    <name evidence="2" type="ORF">AHIS1636_27690</name>
</gene>
<reference evidence="2 3" key="1">
    <citation type="journal article" date="2023" name="Int. J. Syst. Evol. Microbiol.">
        <title>Arthrobacter mangrovi sp. nov., an actinobacterium isolated from the rhizosphere of a mangrove.</title>
        <authorList>
            <person name="Hamada M."/>
            <person name="Saitou S."/>
            <person name="Enomoto N."/>
            <person name="Nanri K."/>
            <person name="Hidaka K."/>
            <person name="Miura T."/>
            <person name="Tamura T."/>
        </authorList>
    </citation>
    <scope>NUCLEOTIDE SEQUENCE [LARGE SCALE GENOMIC DNA]</scope>
    <source>
        <strain evidence="2 3">NBRC 112813</strain>
    </source>
</reference>
<evidence type="ECO:0000313" key="2">
    <source>
        <dbReference type="EMBL" id="GLB68327.1"/>
    </source>
</evidence>
<dbReference type="Pfam" id="PF25056">
    <property type="entry name" value="DUF7793"/>
    <property type="match status" value="1"/>
</dbReference>
<feature type="domain" description="DUF7793" evidence="1">
    <location>
        <begin position="19"/>
        <end position="120"/>
    </location>
</feature>
<comment type="caution">
    <text evidence="2">The sequence shown here is derived from an EMBL/GenBank/DDBJ whole genome shotgun (WGS) entry which is preliminary data.</text>
</comment>